<accession>A0A1F5XXQ2</accession>
<dbReference type="AlphaFoldDB" id="A0A1F5XXQ2"/>
<protein>
    <submittedName>
        <fullName evidence="1">Uncharacterized protein</fullName>
    </submittedName>
</protein>
<evidence type="ECO:0000313" key="2">
    <source>
        <dbReference type="Proteomes" id="UP000177334"/>
    </source>
</evidence>
<dbReference type="InterPro" id="IPR045584">
    <property type="entry name" value="Pilin-like"/>
</dbReference>
<dbReference type="SUPFAM" id="SSF54523">
    <property type="entry name" value="Pili subunits"/>
    <property type="match status" value="1"/>
</dbReference>
<gene>
    <name evidence="1" type="ORF">A3H05_03080</name>
</gene>
<dbReference type="NCBIfam" id="TIGR02532">
    <property type="entry name" value="IV_pilin_GFxxxE"/>
    <property type="match status" value="1"/>
</dbReference>
<dbReference type="InterPro" id="IPR012902">
    <property type="entry name" value="N_methyl_site"/>
</dbReference>
<comment type="caution">
    <text evidence="1">The sequence shown here is derived from an EMBL/GenBank/DDBJ whole genome shotgun (WGS) entry which is preliminary data.</text>
</comment>
<dbReference type="Pfam" id="PF07963">
    <property type="entry name" value="N_methyl"/>
    <property type="match status" value="1"/>
</dbReference>
<dbReference type="EMBL" id="MFIP01000006">
    <property type="protein sequence ID" value="OGF92714.1"/>
    <property type="molecule type" value="Genomic_DNA"/>
</dbReference>
<proteinExistence type="predicted"/>
<organism evidence="1 2">
    <name type="scientific">Candidatus Giovannonibacteria bacterium RIFCSPLOWO2_12_FULL_43_26</name>
    <dbReference type="NCBI Taxonomy" id="1798363"/>
    <lineage>
        <taxon>Bacteria</taxon>
        <taxon>Candidatus Giovannoniibacteriota</taxon>
    </lineage>
</organism>
<evidence type="ECO:0000313" key="1">
    <source>
        <dbReference type="EMBL" id="OGF92714.1"/>
    </source>
</evidence>
<sequence>MKNQKKGFTLLEMIVSLGIFAIAALLATSSLLSLTDAQKKAYSLQSAYDNIRFALETIAKDIRTGDIFYCGASFDDLPAVPAPKDCALGGPSLTYKNVTGNNIAYRVLNSKIEKFVDGVPVGDMTSSDMTINTLTFYVLGSPPSDNLQPRITIIIQGTAGSGRSASKLNLQTTISQRKIGI</sequence>
<name>A0A1F5XXQ2_9BACT</name>
<reference evidence="1 2" key="1">
    <citation type="journal article" date="2016" name="Nat. Commun.">
        <title>Thousands of microbial genomes shed light on interconnected biogeochemical processes in an aquifer system.</title>
        <authorList>
            <person name="Anantharaman K."/>
            <person name="Brown C.T."/>
            <person name="Hug L.A."/>
            <person name="Sharon I."/>
            <person name="Castelle C.J."/>
            <person name="Probst A.J."/>
            <person name="Thomas B.C."/>
            <person name="Singh A."/>
            <person name="Wilkins M.J."/>
            <person name="Karaoz U."/>
            <person name="Brodie E.L."/>
            <person name="Williams K.H."/>
            <person name="Hubbard S.S."/>
            <person name="Banfield J.F."/>
        </authorList>
    </citation>
    <scope>NUCLEOTIDE SEQUENCE [LARGE SCALE GENOMIC DNA]</scope>
</reference>
<dbReference type="Proteomes" id="UP000177334">
    <property type="component" value="Unassembled WGS sequence"/>
</dbReference>
<dbReference type="PROSITE" id="PS00409">
    <property type="entry name" value="PROKAR_NTER_METHYL"/>
    <property type="match status" value="1"/>
</dbReference>